<accession>A0A5E4B2Q3</accession>
<organism evidence="3 4">
    <name type="scientific">Marmota monax</name>
    <name type="common">Woodchuck</name>
    <dbReference type="NCBI Taxonomy" id="9995"/>
    <lineage>
        <taxon>Eukaryota</taxon>
        <taxon>Metazoa</taxon>
        <taxon>Chordata</taxon>
        <taxon>Craniata</taxon>
        <taxon>Vertebrata</taxon>
        <taxon>Euteleostomi</taxon>
        <taxon>Mammalia</taxon>
        <taxon>Eutheria</taxon>
        <taxon>Euarchontoglires</taxon>
        <taxon>Glires</taxon>
        <taxon>Rodentia</taxon>
        <taxon>Sciuromorpha</taxon>
        <taxon>Sciuridae</taxon>
        <taxon>Xerinae</taxon>
        <taxon>Marmotini</taxon>
        <taxon>Marmota</taxon>
    </lineage>
</organism>
<sequence>MPPDREACPPPAAPRRRLEVRAQVPRGHRRVARRGPAAQAERAARRPRGGPARPEPPAHRSRAAAAGAAGAKPQVGGAW</sequence>
<reference evidence="3 4" key="1">
    <citation type="submission" date="2019-04" db="EMBL/GenBank/DDBJ databases">
        <authorList>
            <person name="Alioto T."/>
            <person name="Alioto T."/>
        </authorList>
    </citation>
    <scope>NUCLEOTIDE SEQUENCE [LARGE SCALE GENOMIC DNA]</scope>
</reference>
<dbReference type="AlphaFoldDB" id="A0A5E4B2Q3"/>
<feature type="compositionally biased region" description="Low complexity" evidence="1">
    <location>
        <begin position="63"/>
        <end position="79"/>
    </location>
</feature>
<evidence type="ECO:0000313" key="3">
    <source>
        <dbReference type="EMBL" id="VTJ63430.1"/>
    </source>
</evidence>
<dbReference type="EMBL" id="WJEC01007967">
    <property type="protein sequence ID" value="KAF7465001.1"/>
    <property type="molecule type" value="Genomic_DNA"/>
</dbReference>
<dbReference type="Proteomes" id="UP000662637">
    <property type="component" value="Unassembled WGS sequence"/>
</dbReference>
<dbReference type="Proteomes" id="UP000335636">
    <property type="component" value="Unassembled WGS sequence"/>
</dbReference>
<feature type="region of interest" description="Disordered" evidence="1">
    <location>
        <begin position="1"/>
        <end position="79"/>
    </location>
</feature>
<proteinExistence type="predicted"/>
<evidence type="ECO:0000313" key="4">
    <source>
        <dbReference type="Proteomes" id="UP000335636"/>
    </source>
</evidence>
<protein>
    <submittedName>
        <fullName evidence="3">Uncharacterized protein</fullName>
    </submittedName>
</protein>
<reference evidence="2" key="2">
    <citation type="submission" date="2020-08" db="EMBL/GenBank/DDBJ databases">
        <authorList>
            <person name="Shumante A."/>
            <person name="Zimin A.V."/>
            <person name="Puiu D."/>
            <person name="Salzberg S.L."/>
        </authorList>
    </citation>
    <scope>NUCLEOTIDE SEQUENCE</scope>
    <source>
        <strain evidence="2">WC2-LM</strain>
        <tissue evidence="2">Liver</tissue>
    </source>
</reference>
<evidence type="ECO:0000313" key="2">
    <source>
        <dbReference type="EMBL" id="KAF7465001.1"/>
    </source>
</evidence>
<keyword evidence="4" id="KW-1185">Reference proteome</keyword>
<gene>
    <name evidence="2" type="ORF">GHT09_005438</name>
    <name evidence="3" type="ORF">MONAX_5E000210</name>
</gene>
<evidence type="ECO:0000256" key="1">
    <source>
        <dbReference type="SAM" id="MobiDB-lite"/>
    </source>
</evidence>
<name>A0A5E4B2Q3_MARMO</name>
<dbReference type="EMBL" id="CABDUW010000228">
    <property type="protein sequence ID" value="VTJ63430.1"/>
    <property type="molecule type" value="Genomic_DNA"/>
</dbReference>